<evidence type="ECO:0000256" key="1">
    <source>
        <dbReference type="SAM" id="MobiDB-lite"/>
    </source>
</evidence>
<proteinExistence type="predicted"/>
<reference evidence="2 3" key="1">
    <citation type="submission" date="2015-07" db="EMBL/GenBank/DDBJ databases">
        <title>Fjat-14205 dsm 2895.</title>
        <authorList>
            <person name="Liu B."/>
            <person name="Wang J."/>
            <person name="Zhu Y."/>
            <person name="Liu G."/>
            <person name="Chen Q."/>
            <person name="Chen Z."/>
            <person name="Lan J."/>
            <person name="Che J."/>
            <person name="Ge C."/>
            <person name="Shi H."/>
            <person name="Pan Z."/>
            <person name="Liu X."/>
        </authorList>
    </citation>
    <scope>NUCLEOTIDE SEQUENCE [LARGE SCALE GENOMIC DNA]</scope>
    <source>
        <strain evidence="2 3">DSM 2895</strain>
    </source>
</reference>
<evidence type="ECO:0000313" key="2">
    <source>
        <dbReference type="EMBL" id="KON94776.1"/>
    </source>
</evidence>
<dbReference type="PATRIC" id="fig|47500.8.peg.4113"/>
<dbReference type="RefSeq" id="WP_043068535.1">
    <property type="nucleotide sequence ID" value="NZ_BJOA01000077.1"/>
</dbReference>
<feature type="compositionally biased region" description="Basic and acidic residues" evidence="1">
    <location>
        <begin position="51"/>
        <end position="60"/>
    </location>
</feature>
<name>A0A0D1UW68_ANEMI</name>
<protein>
    <submittedName>
        <fullName evidence="2">Uncharacterized protein</fullName>
    </submittedName>
</protein>
<evidence type="ECO:0000313" key="3">
    <source>
        <dbReference type="Proteomes" id="UP000037269"/>
    </source>
</evidence>
<dbReference type="Proteomes" id="UP000037269">
    <property type="component" value="Unassembled WGS sequence"/>
</dbReference>
<dbReference type="GeneID" id="42304376"/>
<dbReference type="EMBL" id="LGUG01000004">
    <property type="protein sequence ID" value="KON94776.1"/>
    <property type="molecule type" value="Genomic_DNA"/>
</dbReference>
<sequence length="60" mass="6983">MFSVSSYFLVKNIVVSQYLYLIKLTQPKAEIQLQGESSRDTFTRWATKPDAMQKKREAPN</sequence>
<organism evidence="2 3">
    <name type="scientific">Aneurinibacillus migulanus</name>
    <name type="common">Bacillus migulanus</name>
    <dbReference type="NCBI Taxonomy" id="47500"/>
    <lineage>
        <taxon>Bacteria</taxon>
        <taxon>Bacillati</taxon>
        <taxon>Bacillota</taxon>
        <taxon>Bacilli</taxon>
        <taxon>Bacillales</taxon>
        <taxon>Paenibacillaceae</taxon>
        <taxon>Aneurinibacillus group</taxon>
        <taxon>Aneurinibacillus</taxon>
    </lineage>
</organism>
<comment type="caution">
    <text evidence="2">The sequence shown here is derived from an EMBL/GenBank/DDBJ whole genome shotgun (WGS) entry which is preliminary data.</text>
</comment>
<feature type="region of interest" description="Disordered" evidence="1">
    <location>
        <begin position="36"/>
        <end position="60"/>
    </location>
</feature>
<gene>
    <name evidence="2" type="ORF">AF333_04040</name>
</gene>
<dbReference type="AlphaFoldDB" id="A0A0D1UW68"/>
<dbReference type="STRING" id="47500.AF333_04040"/>
<accession>A0A0D1UW68</accession>
<keyword evidence="3" id="KW-1185">Reference proteome</keyword>